<name>A0A8S5SA63_9CAUD</name>
<evidence type="ECO:0000313" key="1">
    <source>
        <dbReference type="EMBL" id="DAF47849.1"/>
    </source>
</evidence>
<accession>A0A8S5SA63</accession>
<reference evidence="1" key="1">
    <citation type="journal article" date="2021" name="Proc. Natl. Acad. Sci. U.S.A.">
        <title>A Catalog of Tens of Thousands of Viruses from Human Metagenomes Reveals Hidden Associations with Chronic Diseases.</title>
        <authorList>
            <person name="Tisza M.J."/>
            <person name="Buck C.B."/>
        </authorList>
    </citation>
    <scope>NUCLEOTIDE SEQUENCE</scope>
    <source>
        <strain evidence="1">CtJjf17</strain>
    </source>
</reference>
<protein>
    <recommendedName>
        <fullName evidence="2">DUF1492 domain-containing protein</fullName>
    </recommendedName>
</protein>
<dbReference type="Pfam" id="PF07374">
    <property type="entry name" value="DUF1492"/>
    <property type="match status" value="1"/>
</dbReference>
<organism evidence="1">
    <name type="scientific">Siphoviridae sp. ctJjf17</name>
    <dbReference type="NCBI Taxonomy" id="2827839"/>
    <lineage>
        <taxon>Viruses</taxon>
        <taxon>Duplodnaviria</taxon>
        <taxon>Heunggongvirae</taxon>
        <taxon>Uroviricota</taxon>
        <taxon>Caudoviricetes</taxon>
    </lineage>
</organism>
<proteinExistence type="predicted"/>
<sequence length="147" mass="17574">MRTKEEKRANWKIHYLSRINYLQGLIESKNNTLKTIEYRKSQVKAIDYAKEQIKGGNKSSWEALIDKTDECKEYIIQKNIELHDSILEIMKVIDNVKNDEYRLLLSMRYIECKKWDEIETRLDISTNTRANKHTAALKYIHLPRTQQ</sequence>
<dbReference type="EMBL" id="BK032560">
    <property type="protein sequence ID" value="DAF47849.1"/>
    <property type="molecule type" value="Genomic_DNA"/>
</dbReference>
<evidence type="ECO:0008006" key="2">
    <source>
        <dbReference type="Google" id="ProtNLM"/>
    </source>
</evidence>
<dbReference type="InterPro" id="IPR010861">
    <property type="entry name" value="DUF1492"/>
</dbReference>